<dbReference type="GO" id="GO:0016020">
    <property type="term" value="C:membrane"/>
    <property type="evidence" value="ECO:0007669"/>
    <property type="project" value="UniProtKB-SubCell"/>
</dbReference>
<sequence length="335" mass="37398">MSDEANQSLEIYCGSSPPRAVDILKNLSLPAIILYTVLTLMVVIANLVYFEEIIYLLRKVPATNRRTTIMWVSGAAPVIASTSCVGMWIPLASMITDLTTAVYFAIVIHKFQRMMIEEFGGDELFLKRFQNTPAKISTGPCCCCCLCLPFAKISRRLMFLLKLGTFQLAFLRPVLMIFTLVLWVNGTFSLDDLSASGPAIWINSSLGVSTIVALWPIGIVFNKVKGELKNQKIIPKFTLYQISFILTQLQAAIINITALSGGIACAPPLSPTARGGYMNQQLLIMEMFIITLLSRIYYRRKYNQQQIDEMQPPVKAQENQNLSNGTKTEAETMRV</sequence>
<keyword evidence="2 6" id="KW-0812">Transmembrane</keyword>
<organism evidence="7 8">
    <name type="scientific">Chiloscyllium punctatum</name>
    <name type="common">Brownbanded bambooshark</name>
    <name type="synonym">Hemiscyllium punctatum</name>
    <dbReference type="NCBI Taxonomy" id="137246"/>
    <lineage>
        <taxon>Eukaryota</taxon>
        <taxon>Metazoa</taxon>
        <taxon>Chordata</taxon>
        <taxon>Craniata</taxon>
        <taxon>Vertebrata</taxon>
        <taxon>Chondrichthyes</taxon>
        <taxon>Elasmobranchii</taxon>
        <taxon>Galeomorphii</taxon>
        <taxon>Galeoidea</taxon>
        <taxon>Orectolobiformes</taxon>
        <taxon>Hemiscylliidae</taxon>
        <taxon>Chiloscyllium</taxon>
    </lineage>
</organism>
<feature type="transmembrane region" description="Helical" evidence="6">
    <location>
        <begin position="199"/>
        <end position="221"/>
    </location>
</feature>
<evidence type="ECO:0000313" key="8">
    <source>
        <dbReference type="Proteomes" id="UP000287033"/>
    </source>
</evidence>
<name>A0A401SQZ5_CHIPU</name>
<accession>A0A401SQZ5</accession>
<dbReference type="AlphaFoldDB" id="A0A401SQZ5"/>
<dbReference type="Proteomes" id="UP000287033">
    <property type="component" value="Unassembled WGS sequence"/>
</dbReference>
<evidence type="ECO:0000256" key="5">
    <source>
        <dbReference type="SAM" id="MobiDB-lite"/>
    </source>
</evidence>
<dbReference type="Pfam" id="PF03619">
    <property type="entry name" value="Solute_trans_a"/>
    <property type="match status" value="1"/>
</dbReference>
<feature type="transmembrane region" description="Helical" evidence="6">
    <location>
        <begin position="242"/>
        <end position="269"/>
    </location>
</feature>
<feature type="transmembrane region" description="Helical" evidence="6">
    <location>
        <begin position="69"/>
        <end position="89"/>
    </location>
</feature>
<feature type="transmembrane region" description="Helical" evidence="6">
    <location>
        <begin position="281"/>
        <end position="298"/>
    </location>
</feature>
<dbReference type="SMART" id="SM01417">
    <property type="entry name" value="Solute_trans_a"/>
    <property type="match status" value="1"/>
</dbReference>
<evidence type="ECO:0000256" key="2">
    <source>
        <dbReference type="ARBA" id="ARBA00022692"/>
    </source>
</evidence>
<feature type="transmembrane region" description="Helical" evidence="6">
    <location>
        <begin position="32"/>
        <end position="57"/>
    </location>
</feature>
<evidence type="ECO:0000256" key="3">
    <source>
        <dbReference type="ARBA" id="ARBA00022989"/>
    </source>
</evidence>
<dbReference type="EMBL" id="BEZZ01000463">
    <property type="protein sequence ID" value="GCC32808.1"/>
    <property type="molecule type" value="Genomic_DNA"/>
</dbReference>
<comment type="subcellular location">
    <subcellularLocation>
        <location evidence="1">Membrane</location>
        <topology evidence="1">Multi-pass membrane protein</topology>
    </subcellularLocation>
</comment>
<comment type="caution">
    <text evidence="7">The sequence shown here is derived from an EMBL/GenBank/DDBJ whole genome shotgun (WGS) entry which is preliminary data.</text>
</comment>
<gene>
    <name evidence="7" type="ORF">chiPu_0011272</name>
</gene>
<keyword evidence="8" id="KW-1185">Reference proteome</keyword>
<protein>
    <recommendedName>
        <fullName evidence="9">Organic solute transporter subunit alpha</fullName>
    </recommendedName>
</protein>
<feature type="transmembrane region" description="Helical" evidence="6">
    <location>
        <begin position="159"/>
        <end position="184"/>
    </location>
</feature>
<reference evidence="7 8" key="1">
    <citation type="journal article" date="2018" name="Nat. Ecol. Evol.">
        <title>Shark genomes provide insights into elasmobranch evolution and the origin of vertebrates.</title>
        <authorList>
            <person name="Hara Y"/>
            <person name="Yamaguchi K"/>
            <person name="Onimaru K"/>
            <person name="Kadota M"/>
            <person name="Koyanagi M"/>
            <person name="Keeley SD"/>
            <person name="Tatsumi K"/>
            <person name="Tanaka K"/>
            <person name="Motone F"/>
            <person name="Kageyama Y"/>
            <person name="Nozu R"/>
            <person name="Adachi N"/>
            <person name="Nishimura O"/>
            <person name="Nakagawa R"/>
            <person name="Tanegashima C"/>
            <person name="Kiyatake I"/>
            <person name="Matsumoto R"/>
            <person name="Murakumo K"/>
            <person name="Nishida K"/>
            <person name="Terakita A"/>
            <person name="Kuratani S"/>
            <person name="Sato K"/>
            <person name="Hyodo S Kuraku.S."/>
        </authorList>
    </citation>
    <scope>NUCLEOTIDE SEQUENCE [LARGE SCALE GENOMIC DNA]</scope>
</reference>
<proteinExistence type="predicted"/>
<evidence type="ECO:0000313" key="7">
    <source>
        <dbReference type="EMBL" id="GCC32808.1"/>
    </source>
</evidence>
<evidence type="ECO:0000256" key="6">
    <source>
        <dbReference type="SAM" id="Phobius"/>
    </source>
</evidence>
<dbReference type="InterPro" id="IPR005178">
    <property type="entry name" value="Ostalpha/TMEM184C"/>
</dbReference>
<dbReference type="OMA" id="MMMIKEC"/>
<feature type="compositionally biased region" description="Polar residues" evidence="5">
    <location>
        <begin position="317"/>
        <end position="327"/>
    </location>
</feature>
<dbReference type="PANTHER" id="PTHR23423">
    <property type="entry name" value="ORGANIC SOLUTE TRANSPORTER-RELATED"/>
    <property type="match status" value="1"/>
</dbReference>
<evidence type="ECO:0000256" key="1">
    <source>
        <dbReference type="ARBA" id="ARBA00004141"/>
    </source>
</evidence>
<evidence type="ECO:0008006" key="9">
    <source>
        <dbReference type="Google" id="ProtNLM"/>
    </source>
</evidence>
<dbReference type="OrthoDB" id="5832279at2759"/>
<evidence type="ECO:0000256" key="4">
    <source>
        <dbReference type="ARBA" id="ARBA00023136"/>
    </source>
</evidence>
<feature type="region of interest" description="Disordered" evidence="5">
    <location>
        <begin position="309"/>
        <end position="335"/>
    </location>
</feature>
<keyword evidence="3 6" id="KW-1133">Transmembrane helix</keyword>
<keyword evidence="4 6" id="KW-0472">Membrane</keyword>